<dbReference type="EMBL" id="JYDU01000337">
    <property type="protein sequence ID" value="KRX86781.1"/>
    <property type="molecule type" value="Genomic_DNA"/>
</dbReference>
<sequence length="62" mass="6936">MWTNVAYEFESACVVSRENGNRDLKPKNKVHLLCSYGYAPDQTPALLPGENDNATVNTISYE</sequence>
<name>A0A0V0XFL0_TRIPS</name>
<accession>A0A0V0XFL0</accession>
<proteinExistence type="predicted"/>
<dbReference type="AlphaFoldDB" id="A0A0V0XFL0"/>
<evidence type="ECO:0000313" key="2">
    <source>
        <dbReference type="Proteomes" id="UP000054815"/>
    </source>
</evidence>
<comment type="caution">
    <text evidence="1">The sequence shown here is derived from an EMBL/GenBank/DDBJ whole genome shotgun (WGS) entry which is preliminary data.</text>
</comment>
<gene>
    <name evidence="1" type="ORF">T4E_10482</name>
</gene>
<protein>
    <submittedName>
        <fullName evidence="1">Uncharacterized protein</fullName>
    </submittedName>
</protein>
<organism evidence="1 2">
    <name type="scientific">Trichinella pseudospiralis</name>
    <name type="common">Parasitic roundworm</name>
    <dbReference type="NCBI Taxonomy" id="6337"/>
    <lineage>
        <taxon>Eukaryota</taxon>
        <taxon>Metazoa</taxon>
        <taxon>Ecdysozoa</taxon>
        <taxon>Nematoda</taxon>
        <taxon>Enoplea</taxon>
        <taxon>Dorylaimia</taxon>
        <taxon>Trichinellida</taxon>
        <taxon>Trichinellidae</taxon>
        <taxon>Trichinella</taxon>
    </lineage>
</organism>
<reference evidence="1 2" key="1">
    <citation type="submission" date="2015-01" db="EMBL/GenBank/DDBJ databases">
        <title>Evolution of Trichinella species and genotypes.</title>
        <authorList>
            <person name="Korhonen P.K."/>
            <person name="Edoardo P."/>
            <person name="Giuseppe L.R."/>
            <person name="Gasser R.B."/>
        </authorList>
    </citation>
    <scope>NUCLEOTIDE SEQUENCE [LARGE SCALE GENOMIC DNA]</scope>
    <source>
        <strain evidence="1">ISS141</strain>
    </source>
</reference>
<evidence type="ECO:0000313" key="1">
    <source>
        <dbReference type="EMBL" id="KRX86781.1"/>
    </source>
</evidence>
<dbReference type="Proteomes" id="UP000054815">
    <property type="component" value="Unassembled WGS sequence"/>
</dbReference>